<keyword evidence="4" id="KW-1134">Transmembrane beta strand</keyword>
<organism evidence="16 17">
    <name type="scientific">Hyalangium rubrum</name>
    <dbReference type="NCBI Taxonomy" id="3103134"/>
    <lineage>
        <taxon>Bacteria</taxon>
        <taxon>Pseudomonadati</taxon>
        <taxon>Myxococcota</taxon>
        <taxon>Myxococcia</taxon>
        <taxon>Myxococcales</taxon>
        <taxon>Cystobacterineae</taxon>
        <taxon>Archangiaceae</taxon>
        <taxon>Hyalangium</taxon>
    </lineage>
</organism>
<evidence type="ECO:0000256" key="5">
    <source>
        <dbReference type="ARBA" id="ARBA00022692"/>
    </source>
</evidence>
<comment type="subcellular location">
    <subcellularLocation>
        <location evidence="2">Cell outer membrane</location>
        <topology evidence="2">Multi-pass membrane protein</topology>
    </subcellularLocation>
    <subcellularLocation>
        <location evidence="1">Membrane</location>
        <topology evidence="1">Single-pass membrane protein</topology>
    </subcellularLocation>
</comment>
<dbReference type="EMBL" id="JAXIVS010000017">
    <property type="protein sequence ID" value="MDY7232001.1"/>
    <property type="molecule type" value="Genomic_DNA"/>
</dbReference>
<dbReference type="InterPro" id="IPR008969">
    <property type="entry name" value="CarboxyPept-like_regulatory"/>
</dbReference>
<evidence type="ECO:0000259" key="13">
    <source>
        <dbReference type="Pfam" id="PF00593"/>
    </source>
</evidence>
<keyword evidence="5" id="KW-0812">Transmembrane</keyword>
<evidence type="ECO:0000256" key="12">
    <source>
        <dbReference type="RuleBase" id="RU003357"/>
    </source>
</evidence>
<keyword evidence="8 12" id="KW-0798">TonB box</keyword>
<sequence length="880" mass="96502">MKLSRLVLLTLLWPLENGHTQGASHPPDNPKVIEATLVPPSLLSDSPATYPSDLKGESGEVSLELLVDETGQVAQVSVVDATNERFAQAAREAARHLSFNPATQGGQPVAVRLPFVYRFEPPAPPPELVRLRGSVRTRGTRRPLSTAALFVDGGPSPTQTDAEGLFTLELPPGVHALEVRAAGHVPQTFRETLQTGQELEVIYRLEPLTLSPYETVVRDERERTEVSRITLREQELREVPGTQGDPFRVVMLMPGVGSLASGASYPVVRGSQPAATGFFLDGIRVPMLYHLLVGSAVVHPDFIESLDFHPGMPSVRYGRLLGGAVEGHVRRPREQRLHATAYADLINSGVFVEQPFPSTGTSVSVAGRISYSALLLSAVANTLQQPGAGRVRANFWDYQARVEQKVGTARVRLFALGSSDGLGVRPDASTPSSEGGGLATRFHRVDLRGQSPLGGGEAELGLTLGLDDMGLLGEQGPQRVGEFALRQASVSARARWTRQLTPELGLTLGADAEHRRAALSILGTALPPGAREMDPSNPLQRPSTIALMSGAHVEFHWRPSPRWSVVPGLRADAYHLVPGLTHWAVEPRLAVRHALTEALTLKAGAGLFHQPPTVLLHVPVMDTLALRYGLQAGAQVAGGVEWKVSDVLELSTEAFFNPLWRTVELDLGQVAENYRRRGVGLPDPSARGLAYGFELMARRTLGRQWFGWVSYSFLRSRRWVRINRHDDMNRVVDQIEASVPFAFEQAHVLNTALSFRFANNYTLGTVVHFNTGRPESGEITSRSHRQGRDAQGQPIWVREDRDRVTRLAPFVRVDLRAAKSWTLEDFTLDAYLDVLNVSLQQEVLAYDYQRNVLADGTTQLERKPLRLPVILPMLGVKASY</sequence>
<dbReference type="Pfam" id="PF00593">
    <property type="entry name" value="TonB_dep_Rec_b-barrel"/>
    <property type="match status" value="1"/>
</dbReference>
<dbReference type="Gene3D" id="3.30.1150.10">
    <property type="match status" value="1"/>
</dbReference>
<feature type="domain" description="TonB-dependent receptor-like beta-barrel" evidence="13">
    <location>
        <begin position="507"/>
        <end position="832"/>
    </location>
</feature>
<evidence type="ECO:0000256" key="4">
    <source>
        <dbReference type="ARBA" id="ARBA00022452"/>
    </source>
</evidence>
<keyword evidence="17" id="KW-1185">Reference proteome</keyword>
<evidence type="ECO:0000256" key="1">
    <source>
        <dbReference type="ARBA" id="ARBA00004167"/>
    </source>
</evidence>
<dbReference type="PANTHER" id="PTHR30069:SF29">
    <property type="entry name" value="HEMOGLOBIN AND HEMOGLOBIN-HAPTOGLOBIN-BINDING PROTEIN 1-RELATED"/>
    <property type="match status" value="1"/>
</dbReference>
<feature type="domain" description="TonB-dependent receptor plug" evidence="15">
    <location>
        <begin position="245"/>
        <end position="322"/>
    </location>
</feature>
<proteinExistence type="inferred from homology"/>
<keyword evidence="9 12" id="KW-0472">Membrane</keyword>
<evidence type="ECO:0000313" key="17">
    <source>
        <dbReference type="Proteomes" id="UP001291309"/>
    </source>
</evidence>
<dbReference type="NCBIfam" id="TIGR01352">
    <property type="entry name" value="tonB_Cterm"/>
    <property type="match status" value="1"/>
</dbReference>
<name>A0ABU5HF68_9BACT</name>
<evidence type="ECO:0000256" key="6">
    <source>
        <dbReference type="ARBA" id="ARBA00022729"/>
    </source>
</evidence>
<dbReference type="InterPro" id="IPR036942">
    <property type="entry name" value="Beta-barrel_TonB_sf"/>
</dbReference>
<evidence type="ECO:0000259" key="15">
    <source>
        <dbReference type="Pfam" id="PF07715"/>
    </source>
</evidence>
<keyword evidence="7" id="KW-1133">Transmembrane helix</keyword>
<dbReference type="InterPro" id="IPR006260">
    <property type="entry name" value="TonB/TolA_C"/>
</dbReference>
<dbReference type="Pfam" id="PF03544">
    <property type="entry name" value="TonB_C"/>
    <property type="match status" value="1"/>
</dbReference>
<comment type="similarity">
    <text evidence="12">Belongs to the TonB-dependent receptor family.</text>
</comment>
<protein>
    <submittedName>
        <fullName evidence="16">TonB family protein</fullName>
    </submittedName>
</protein>
<dbReference type="Proteomes" id="UP001291309">
    <property type="component" value="Unassembled WGS sequence"/>
</dbReference>
<evidence type="ECO:0000256" key="2">
    <source>
        <dbReference type="ARBA" id="ARBA00004571"/>
    </source>
</evidence>
<dbReference type="Pfam" id="PF07715">
    <property type="entry name" value="Plug"/>
    <property type="match status" value="1"/>
</dbReference>
<dbReference type="Gene3D" id="2.40.170.20">
    <property type="entry name" value="TonB-dependent receptor, beta-barrel domain"/>
    <property type="match status" value="1"/>
</dbReference>
<dbReference type="Gene3D" id="2.60.40.1120">
    <property type="entry name" value="Carboxypeptidase-like, regulatory domain"/>
    <property type="match status" value="1"/>
</dbReference>
<evidence type="ECO:0000313" key="16">
    <source>
        <dbReference type="EMBL" id="MDY7232001.1"/>
    </source>
</evidence>
<dbReference type="InterPro" id="IPR000531">
    <property type="entry name" value="Beta-barrel_TonB"/>
</dbReference>
<dbReference type="InterPro" id="IPR012910">
    <property type="entry name" value="Plug_dom"/>
</dbReference>
<dbReference type="SUPFAM" id="SSF49464">
    <property type="entry name" value="Carboxypeptidase regulatory domain-like"/>
    <property type="match status" value="1"/>
</dbReference>
<evidence type="ECO:0000256" key="9">
    <source>
        <dbReference type="ARBA" id="ARBA00023136"/>
    </source>
</evidence>
<keyword evidence="6" id="KW-0732">Signal</keyword>
<dbReference type="SUPFAM" id="SSF74653">
    <property type="entry name" value="TolA/TonB C-terminal domain"/>
    <property type="match status" value="1"/>
</dbReference>
<dbReference type="SUPFAM" id="SSF56935">
    <property type="entry name" value="Porins"/>
    <property type="match status" value="1"/>
</dbReference>
<dbReference type="RefSeq" id="WP_321550716.1">
    <property type="nucleotide sequence ID" value="NZ_JAXIVS010000017.1"/>
</dbReference>
<dbReference type="InterPro" id="IPR039426">
    <property type="entry name" value="TonB-dep_rcpt-like"/>
</dbReference>
<accession>A0ABU5HF68</accession>
<evidence type="ECO:0000256" key="3">
    <source>
        <dbReference type="ARBA" id="ARBA00022448"/>
    </source>
</evidence>
<dbReference type="InterPro" id="IPR037682">
    <property type="entry name" value="TonB_C"/>
</dbReference>
<evidence type="ECO:0000256" key="10">
    <source>
        <dbReference type="ARBA" id="ARBA00023170"/>
    </source>
</evidence>
<keyword evidence="11" id="KW-0998">Cell outer membrane</keyword>
<evidence type="ECO:0000256" key="7">
    <source>
        <dbReference type="ARBA" id="ARBA00022989"/>
    </source>
</evidence>
<reference evidence="16 17" key="1">
    <citation type="submission" date="2023-12" db="EMBL/GenBank/DDBJ databases">
        <title>the genome sequence of Hyalangium sp. s54d21.</title>
        <authorList>
            <person name="Zhang X."/>
        </authorList>
    </citation>
    <scope>NUCLEOTIDE SEQUENCE [LARGE SCALE GENOMIC DNA]</scope>
    <source>
        <strain evidence="17">s54d21</strain>
    </source>
</reference>
<evidence type="ECO:0000256" key="11">
    <source>
        <dbReference type="ARBA" id="ARBA00023237"/>
    </source>
</evidence>
<comment type="caution">
    <text evidence="16">The sequence shown here is derived from an EMBL/GenBank/DDBJ whole genome shotgun (WGS) entry which is preliminary data.</text>
</comment>
<evidence type="ECO:0000259" key="14">
    <source>
        <dbReference type="Pfam" id="PF03544"/>
    </source>
</evidence>
<keyword evidence="10" id="KW-0675">Receptor</keyword>
<dbReference type="Pfam" id="PF13620">
    <property type="entry name" value="CarboxypepD_reg"/>
    <property type="match status" value="1"/>
</dbReference>
<gene>
    <name evidence="16" type="ORF">SYV04_36775</name>
</gene>
<dbReference type="PANTHER" id="PTHR30069">
    <property type="entry name" value="TONB-DEPENDENT OUTER MEMBRANE RECEPTOR"/>
    <property type="match status" value="1"/>
</dbReference>
<feature type="domain" description="TonB C-terminal" evidence="14">
    <location>
        <begin position="54"/>
        <end position="118"/>
    </location>
</feature>
<evidence type="ECO:0000256" key="8">
    <source>
        <dbReference type="ARBA" id="ARBA00023077"/>
    </source>
</evidence>
<keyword evidence="3" id="KW-0813">Transport</keyword>